<keyword evidence="1" id="KW-0812">Transmembrane</keyword>
<evidence type="ECO:0000313" key="3">
    <source>
        <dbReference type="EMBL" id="CAF4874034.1"/>
    </source>
</evidence>
<feature type="transmembrane region" description="Helical" evidence="1">
    <location>
        <begin position="40"/>
        <end position="64"/>
    </location>
</feature>
<gene>
    <name evidence="3" type="ORF">GIL414_LOCUS50526</name>
    <name evidence="2" type="ORF">SMN809_LOCUS45715</name>
    <name evidence="4" type="ORF">SMN809_LOCUS53757</name>
</gene>
<evidence type="ECO:0000313" key="4">
    <source>
        <dbReference type="EMBL" id="CAF4943277.1"/>
    </source>
</evidence>
<dbReference type="Proteomes" id="UP000681720">
    <property type="component" value="Unassembled WGS sequence"/>
</dbReference>
<comment type="caution">
    <text evidence="2">The sequence shown here is derived from an EMBL/GenBank/DDBJ whole genome shotgun (WGS) entry which is preliminary data.</text>
</comment>
<evidence type="ECO:0000313" key="2">
    <source>
        <dbReference type="EMBL" id="CAF4765422.1"/>
    </source>
</evidence>
<reference evidence="2" key="1">
    <citation type="submission" date="2021-02" db="EMBL/GenBank/DDBJ databases">
        <authorList>
            <person name="Nowell W R."/>
        </authorList>
    </citation>
    <scope>NUCLEOTIDE SEQUENCE</scope>
</reference>
<keyword evidence="1" id="KW-0472">Membrane</keyword>
<dbReference type="EMBL" id="CAJOBI010140454">
    <property type="protein sequence ID" value="CAF4765422.1"/>
    <property type="molecule type" value="Genomic_DNA"/>
</dbReference>
<evidence type="ECO:0000256" key="1">
    <source>
        <dbReference type="SAM" id="Phobius"/>
    </source>
</evidence>
<name>A0A8S3AXQ1_9BILA</name>
<keyword evidence="1" id="KW-1133">Transmembrane helix</keyword>
<organism evidence="2 5">
    <name type="scientific">Rotaria magnacalcarata</name>
    <dbReference type="NCBI Taxonomy" id="392030"/>
    <lineage>
        <taxon>Eukaryota</taxon>
        <taxon>Metazoa</taxon>
        <taxon>Spiralia</taxon>
        <taxon>Gnathifera</taxon>
        <taxon>Rotifera</taxon>
        <taxon>Eurotatoria</taxon>
        <taxon>Bdelloidea</taxon>
        <taxon>Philodinida</taxon>
        <taxon>Philodinidae</taxon>
        <taxon>Rotaria</taxon>
    </lineage>
</organism>
<proteinExistence type="predicted"/>
<evidence type="ECO:0000313" key="5">
    <source>
        <dbReference type="Proteomes" id="UP000676336"/>
    </source>
</evidence>
<feature type="non-terminal residue" evidence="2">
    <location>
        <position position="70"/>
    </location>
</feature>
<sequence length="70" mass="8172">MVWIIWGHTYNYIGDQSYFLLTQNALDLLDLQKERIDAQIIINALYGVDTFFLISAMLVTLSLMRMLQKS</sequence>
<dbReference type="EMBL" id="CAJOBJ010168644">
    <property type="protein sequence ID" value="CAF4874034.1"/>
    <property type="molecule type" value="Genomic_DNA"/>
</dbReference>
<dbReference type="EMBL" id="CAJOBI010185804">
    <property type="protein sequence ID" value="CAF4943277.1"/>
    <property type="molecule type" value="Genomic_DNA"/>
</dbReference>
<protein>
    <submittedName>
        <fullName evidence="2">Uncharacterized protein</fullName>
    </submittedName>
</protein>
<dbReference type="Proteomes" id="UP000676336">
    <property type="component" value="Unassembled WGS sequence"/>
</dbReference>
<accession>A0A8S3AXQ1</accession>
<dbReference type="AlphaFoldDB" id="A0A8S3AXQ1"/>